<keyword evidence="7" id="KW-1185">Reference proteome</keyword>
<comment type="caution">
    <text evidence="6">The sequence shown here is derived from an EMBL/GenBank/DDBJ whole genome shotgun (WGS) entry which is preliminary data.</text>
</comment>
<keyword evidence="2" id="KW-1015">Disulfide bond</keyword>
<dbReference type="InterPro" id="IPR004843">
    <property type="entry name" value="Calcineurin-like_PHP"/>
</dbReference>
<evidence type="ECO:0000313" key="7">
    <source>
        <dbReference type="Proteomes" id="UP000193920"/>
    </source>
</evidence>
<dbReference type="Gene3D" id="3.30.60.10">
    <property type="entry name" value="Endochitinase-like"/>
    <property type="match status" value="1"/>
</dbReference>
<dbReference type="PROSITE" id="PS00026">
    <property type="entry name" value="CHIT_BIND_I_1"/>
    <property type="match status" value="1"/>
</dbReference>
<dbReference type="SMART" id="SM00270">
    <property type="entry name" value="ChtBD1"/>
    <property type="match status" value="1"/>
</dbReference>
<feature type="disulfide bond" evidence="2">
    <location>
        <begin position="400"/>
        <end position="414"/>
    </location>
</feature>
<dbReference type="InterPro" id="IPR018371">
    <property type="entry name" value="Chitin-binding_1_CS"/>
</dbReference>
<dbReference type="EMBL" id="MCOG01000157">
    <property type="protein sequence ID" value="ORY34162.1"/>
    <property type="molecule type" value="Genomic_DNA"/>
</dbReference>
<evidence type="ECO:0000256" key="4">
    <source>
        <dbReference type="SAM" id="SignalP"/>
    </source>
</evidence>
<keyword evidence="4" id="KW-0732">Signal</keyword>
<name>A0A1Y2BHA0_9FUNG</name>
<dbReference type="Proteomes" id="UP000193920">
    <property type="component" value="Unassembled WGS sequence"/>
</dbReference>
<dbReference type="InterPro" id="IPR001002">
    <property type="entry name" value="Chitin-bd_1"/>
</dbReference>
<dbReference type="CDD" id="cd00035">
    <property type="entry name" value="ChtBD1"/>
    <property type="match status" value="1"/>
</dbReference>
<proteinExistence type="predicted"/>
<gene>
    <name evidence="6" type="ORF">LY90DRAFT_705043</name>
</gene>
<evidence type="ECO:0000313" key="6">
    <source>
        <dbReference type="EMBL" id="ORY34162.1"/>
    </source>
</evidence>
<dbReference type="InterPro" id="IPR036861">
    <property type="entry name" value="Endochitinase-like_sf"/>
</dbReference>
<sequence>MKFNKKYLLNFLFVALNQFSKSHASSVSQKDLDNFSYGTDEFTMTIHGDTGTGKEATQVMNLAKFDALLHLGDYDYECKPDSYFDNILKYNRSYKFFGILGNHETKQECNESKYYQYVNNIHYQMTNSKNKSTYCTFSSKKTMWSCSYRNMRIIGLSPAISKDEKREEQLKFLKNQLSSSKEDWKICAWHYYDGYYHTGKYPSDENIVSEKGESFYDVCKEYGALIFSAHDHVYARTHVMSKFSYPKVDSYDYKTSSNIVQIRKGATLNILSAVGGYEIYSESGKYKDYSHWQKKFSKGSSGENAKKFGTLNCKFNVGGNNKKAYCEFLRINSSSKVFDSFTIYRNDPSKKSYKDVDNDFLSEKTEAYKKKYGSSSNSSSSTSKESRCGSKYGKCPSGQCCSKYGYCGTGSKYCSLDRGCQSKYGSCKS</sequence>
<dbReference type="GO" id="GO:0016787">
    <property type="term" value="F:hydrolase activity"/>
    <property type="evidence" value="ECO:0007669"/>
    <property type="project" value="InterPro"/>
</dbReference>
<dbReference type="SUPFAM" id="SSF56300">
    <property type="entry name" value="Metallo-dependent phosphatases"/>
    <property type="match status" value="1"/>
</dbReference>
<dbReference type="Pfam" id="PF00187">
    <property type="entry name" value="Chitin_bind_1"/>
    <property type="match status" value="1"/>
</dbReference>
<dbReference type="Pfam" id="PF00149">
    <property type="entry name" value="Metallophos"/>
    <property type="match status" value="1"/>
</dbReference>
<evidence type="ECO:0000259" key="5">
    <source>
        <dbReference type="PROSITE" id="PS50941"/>
    </source>
</evidence>
<dbReference type="SUPFAM" id="SSF57016">
    <property type="entry name" value="Plant lectins/antimicrobial peptides"/>
    <property type="match status" value="1"/>
</dbReference>
<comment type="caution">
    <text evidence="2">Lacks conserved residue(s) required for the propagation of feature annotation.</text>
</comment>
<evidence type="ECO:0000256" key="3">
    <source>
        <dbReference type="SAM" id="MobiDB-lite"/>
    </source>
</evidence>
<protein>
    <submittedName>
        <fullName evidence="6">Metallo-dependent phosphatase</fullName>
    </submittedName>
</protein>
<feature type="compositionally biased region" description="Low complexity" evidence="3">
    <location>
        <begin position="373"/>
        <end position="383"/>
    </location>
</feature>
<dbReference type="InterPro" id="IPR029052">
    <property type="entry name" value="Metallo-depent_PP-like"/>
</dbReference>
<dbReference type="GO" id="GO:0008061">
    <property type="term" value="F:chitin binding"/>
    <property type="evidence" value="ECO:0007669"/>
    <property type="project" value="UniProtKB-UniRule"/>
</dbReference>
<dbReference type="PROSITE" id="PS50941">
    <property type="entry name" value="CHIT_BIND_I_2"/>
    <property type="match status" value="1"/>
</dbReference>
<organism evidence="6 7">
    <name type="scientific">Neocallimastix californiae</name>
    <dbReference type="NCBI Taxonomy" id="1754190"/>
    <lineage>
        <taxon>Eukaryota</taxon>
        <taxon>Fungi</taxon>
        <taxon>Fungi incertae sedis</taxon>
        <taxon>Chytridiomycota</taxon>
        <taxon>Chytridiomycota incertae sedis</taxon>
        <taxon>Neocallimastigomycetes</taxon>
        <taxon>Neocallimastigales</taxon>
        <taxon>Neocallimastigaceae</taxon>
        <taxon>Neocallimastix</taxon>
    </lineage>
</organism>
<reference evidence="6 7" key="1">
    <citation type="submission" date="2016-08" db="EMBL/GenBank/DDBJ databases">
        <title>A Parts List for Fungal Cellulosomes Revealed by Comparative Genomics.</title>
        <authorList>
            <consortium name="DOE Joint Genome Institute"/>
            <person name="Haitjema C.H."/>
            <person name="Gilmore S.P."/>
            <person name="Henske J.K."/>
            <person name="Solomon K.V."/>
            <person name="De Groot R."/>
            <person name="Kuo A."/>
            <person name="Mondo S.J."/>
            <person name="Salamov A.A."/>
            <person name="Labutti K."/>
            <person name="Zhao Z."/>
            <person name="Chiniquy J."/>
            <person name="Barry K."/>
            <person name="Brewer H.M."/>
            <person name="Purvine S.O."/>
            <person name="Wright A.T."/>
            <person name="Boxma B."/>
            <person name="Van Alen T."/>
            <person name="Hackstein J.H."/>
            <person name="Baker S.E."/>
            <person name="Grigoriev I.V."/>
            <person name="O'Malley M.A."/>
        </authorList>
    </citation>
    <scope>NUCLEOTIDE SEQUENCE [LARGE SCALE GENOMIC DNA]</scope>
    <source>
        <strain evidence="6 7">G1</strain>
    </source>
</reference>
<evidence type="ECO:0000256" key="1">
    <source>
        <dbReference type="ARBA" id="ARBA00022669"/>
    </source>
</evidence>
<dbReference type="AlphaFoldDB" id="A0A1Y2BHA0"/>
<feature type="region of interest" description="Disordered" evidence="3">
    <location>
        <begin position="371"/>
        <end position="398"/>
    </location>
</feature>
<dbReference type="OrthoDB" id="5597180at2759"/>
<keyword evidence="1 2" id="KW-0147">Chitin-binding</keyword>
<accession>A0A1Y2BHA0</accession>
<feature type="signal peptide" evidence="4">
    <location>
        <begin position="1"/>
        <end position="24"/>
    </location>
</feature>
<feature type="domain" description="Chitin-binding type-1" evidence="5">
    <location>
        <begin position="385"/>
        <end position="429"/>
    </location>
</feature>
<evidence type="ECO:0000256" key="2">
    <source>
        <dbReference type="PROSITE-ProRule" id="PRU00261"/>
    </source>
</evidence>
<feature type="disulfide bond" evidence="2">
    <location>
        <begin position="395"/>
        <end position="407"/>
    </location>
</feature>
<dbReference type="Gene3D" id="3.60.21.10">
    <property type="match status" value="1"/>
</dbReference>
<feature type="chain" id="PRO_5012417859" evidence="4">
    <location>
        <begin position="25"/>
        <end position="429"/>
    </location>
</feature>